<feature type="compositionally biased region" description="Polar residues" evidence="1">
    <location>
        <begin position="231"/>
        <end position="240"/>
    </location>
</feature>
<dbReference type="AlphaFoldDB" id="A0A9W9Z226"/>
<gene>
    <name evidence="2" type="ORF">OS493_023155</name>
</gene>
<evidence type="ECO:0000313" key="2">
    <source>
        <dbReference type="EMBL" id="KAJ7371814.1"/>
    </source>
</evidence>
<feature type="region of interest" description="Disordered" evidence="1">
    <location>
        <begin position="43"/>
        <end position="62"/>
    </location>
</feature>
<protein>
    <submittedName>
        <fullName evidence="2">Uncharacterized protein</fullName>
    </submittedName>
</protein>
<feature type="compositionally biased region" description="Basic residues" evidence="1">
    <location>
        <begin position="47"/>
        <end position="56"/>
    </location>
</feature>
<accession>A0A9W9Z226</accession>
<sequence>MNMPTLYTGYSTGITHGHDIHCTKPDCVLSQCINWKMLKMANNTTSKPKKRGRKPKRSVDQSKLMNVTVPGESSSQVWEEDLEDILNILGQENFDTIHNSFHPSNNTLFLPDDQQCLVLQPDFSEELYPLFQDSRTFPILPFRQEEMQTQPVAEVHNTSRPGITVQSNFPVYPVTTQHMEIDESDSGEVASTSALKSPYVMNRAAFGGEASSSGENQGKRQARYPDREETGNSSRTSPLQSPKKWSGVLSLILQAFNSPLTAELEECYTGALQKALAEIQAVSVYDTHSQ</sequence>
<proteinExistence type="predicted"/>
<comment type="caution">
    <text evidence="2">The sequence shown here is derived from an EMBL/GenBank/DDBJ whole genome shotgun (WGS) entry which is preliminary data.</text>
</comment>
<dbReference type="Proteomes" id="UP001163046">
    <property type="component" value="Unassembled WGS sequence"/>
</dbReference>
<name>A0A9W9Z226_9CNID</name>
<evidence type="ECO:0000313" key="3">
    <source>
        <dbReference type="Proteomes" id="UP001163046"/>
    </source>
</evidence>
<dbReference type="OrthoDB" id="5967062at2759"/>
<organism evidence="2 3">
    <name type="scientific">Desmophyllum pertusum</name>
    <dbReference type="NCBI Taxonomy" id="174260"/>
    <lineage>
        <taxon>Eukaryota</taxon>
        <taxon>Metazoa</taxon>
        <taxon>Cnidaria</taxon>
        <taxon>Anthozoa</taxon>
        <taxon>Hexacorallia</taxon>
        <taxon>Scleractinia</taxon>
        <taxon>Caryophylliina</taxon>
        <taxon>Caryophylliidae</taxon>
        <taxon>Desmophyllum</taxon>
    </lineage>
</organism>
<feature type="region of interest" description="Disordered" evidence="1">
    <location>
        <begin position="207"/>
        <end position="242"/>
    </location>
</feature>
<reference evidence="2" key="1">
    <citation type="submission" date="2023-01" db="EMBL/GenBank/DDBJ databases">
        <title>Genome assembly of the deep-sea coral Lophelia pertusa.</title>
        <authorList>
            <person name="Herrera S."/>
            <person name="Cordes E."/>
        </authorList>
    </citation>
    <scope>NUCLEOTIDE SEQUENCE</scope>
    <source>
        <strain evidence="2">USNM1676648</strain>
        <tissue evidence="2">Polyp</tissue>
    </source>
</reference>
<dbReference type="EMBL" id="MU826842">
    <property type="protein sequence ID" value="KAJ7371814.1"/>
    <property type="molecule type" value="Genomic_DNA"/>
</dbReference>
<evidence type="ECO:0000256" key="1">
    <source>
        <dbReference type="SAM" id="MobiDB-lite"/>
    </source>
</evidence>
<keyword evidence="3" id="KW-1185">Reference proteome</keyword>